<evidence type="ECO:0000313" key="5">
    <source>
        <dbReference type="Proteomes" id="UP001519654"/>
    </source>
</evidence>
<name>A0ABS5YX90_9ACTN</name>
<feature type="region of interest" description="Disordered" evidence="2">
    <location>
        <begin position="65"/>
        <end position="96"/>
    </location>
</feature>
<comment type="caution">
    <text evidence="4">The sequence shown here is derived from an EMBL/GenBank/DDBJ whole genome shotgun (WGS) entry which is preliminary data.</text>
</comment>
<feature type="coiled-coil region" evidence="1">
    <location>
        <begin position="107"/>
        <end position="141"/>
    </location>
</feature>
<feature type="chain" id="PRO_5047527218" evidence="3">
    <location>
        <begin position="28"/>
        <end position="253"/>
    </location>
</feature>
<reference evidence="4 5" key="1">
    <citation type="submission" date="2021-06" db="EMBL/GenBank/DDBJ databases">
        <title>Actinoplanes lichenicola sp. nov., and Actinoplanes ovalisporus sp. nov., isolated from lichen in Thailand.</title>
        <authorList>
            <person name="Saeng-In P."/>
            <person name="Kanchanasin P."/>
            <person name="Yuki M."/>
            <person name="Kudo T."/>
            <person name="Ohkuma M."/>
            <person name="Phongsopitanun W."/>
            <person name="Tanasupawat S."/>
        </authorList>
    </citation>
    <scope>NUCLEOTIDE SEQUENCE [LARGE SCALE GENOMIC DNA]</scope>
    <source>
        <strain evidence="4 5">NBRC 110975</strain>
    </source>
</reference>
<evidence type="ECO:0000313" key="4">
    <source>
        <dbReference type="EMBL" id="MBU2668057.1"/>
    </source>
</evidence>
<organism evidence="4 5">
    <name type="scientific">Paractinoplanes bogorensis</name>
    <dbReference type="NCBI Taxonomy" id="1610840"/>
    <lineage>
        <taxon>Bacteria</taxon>
        <taxon>Bacillati</taxon>
        <taxon>Actinomycetota</taxon>
        <taxon>Actinomycetes</taxon>
        <taxon>Micromonosporales</taxon>
        <taxon>Micromonosporaceae</taxon>
        <taxon>Paractinoplanes</taxon>
    </lineage>
</organism>
<proteinExistence type="predicted"/>
<keyword evidence="1" id="KW-0175">Coiled coil</keyword>
<protein>
    <submittedName>
        <fullName evidence="4">Uncharacterized protein</fullName>
    </submittedName>
</protein>
<keyword evidence="5" id="KW-1185">Reference proteome</keyword>
<keyword evidence="3" id="KW-0732">Signal</keyword>
<evidence type="ECO:0000256" key="3">
    <source>
        <dbReference type="SAM" id="SignalP"/>
    </source>
</evidence>
<accession>A0ABS5YX90</accession>
<feature type="compositionally biased region" description="Gly residues" evidence="2">
    <location>
        <begin position="77"/>
        <end position="88"/>
    </location>
</feature>
<feature type="signal peptide" evidence="3">
    <location>
        <begin position="1"/>
        <end position="27"/>
    </location>
</feature>
<sequence length="253" mass="27329">MRMIRGVVGVLAVVGAAVALAPAPAYALDDLKCVKEDTRVISTRDESGWNTVLVGFCARYEWTPPPVSGGTPPKDQPGGGSGGGGGGNPPAECDDYQDNLKQLGEWVDLLNSEIQAATAEADRLAREAQAARDRNNQALADYVAAQQHAQQLLADYINDNALDPIETEHNGHPIVRPITYSDVKTSLPGGTAVINAKREAEQLGREQRDLQEQWLEVQARSDQANAALYDLQARLQAALEAVKLYQELSSRCR</sequence>
<gene>
    <name evidence="4" type="ORF">KOI35_31555</name>
</gene>
<evidence type="ECO:0000256" key="1">
    <source>
        <dbReference type="SAM" id="Coils"/>
    </source>
</evidence>
<dbReference type="EMBL" id="JAHKKG010000010">
    <property type="protein sequence ID" value="MBU2668057.1"/>
    <property type="molecule type" value="Genomic_DNA"/>
</dbReference>
<evidence type="ECO:0000256" key="2">
    <source>
        <dbReference type="SAM" id="MobiDB-lite"/>
    </source>
</evidence>
<dbReference type="RefSeq" id="WP_215792305.1">
    <property type="nucleotide sequence ID" value="NZ_JAHKKG010000010.1"/>
</dbReference>
<dbReference type="Proteomes" id="UP001519654">
    <property type="component" value="Unassembled WGS sequence"/>
</dbReference>